<dbReference type="InterPro" id="IPR011990">
    <property type="entry name" value="TPR-like_helical_dom_sf"/>
</dbReference>
<evidence type="ECO:0000313" key="2">
    <source>
        <dbReference type="EMBL" id="CAB4122212.1"/>
    </source>
</evidence>
<feature type="domain" description="Methyltransferase FkbM" evidence="1">
    <location>
        <begin position="215"/>
        <end position="381"/>
    </location>
</feature>
<dbReference type="InterPro" id="IPR029063">
    <property type="entry name" value="SAM-dependent_MTases_sf"/>
</dbReference>
<dbReference type="PANTHER" id="PTHR34203:SF15">
    <property type="entry name" value="SLL1173 PROTEIN"/>
    <property type="match status" value="1"/>
</dbReference>
<dbReference type="Gene3D" id="3.40.50.150">
    <property type="entry name" value="Vaccinia Virus protein VP39"/>
    <property type="match status" value="1"/>
</dbReference>
<keyword evidence="2" id="KW-0808">Transferase</keyword>
<dbReference type="SUPFAM" id="SSF53335">
    <property type="entry name" value="S-adenosyl-L-methionine-dependent methyltransferases"/>
    <property type="match status" value="1"/>
</dbReference>
<dbReference type="GO" id="GO:0032259">
    <property type="term" value="P:methylation"/>
    <property type="evidence" value="ECO:0007669"/>
    <property type="project" value="UniProtKB-KW"/>
</dbReference>
<organism evidence="2">
    <name type="scientific">uncultured Caudovirales phage</name>
    <dbReference type="NCBI Taxonomy" id="2100421"/>
    <lineage>
        <taxon>Viruses</taxon>
        <taxon>Duplodnaviria</taxon>
        <taxon>Heunggongvirae</taxon>
        <taxon>Uroviricota</taxon>
        <taxon>Caudoviricetes</taxon>
        <taxon>Peduoviridae</taxon>
        <taxon>Maltschvirus</taxon>
        <taxon>Maltschvirus maltsch</taxon>
    </lineage>
</organism>
<sequence length="413" mass="47215">MEIKDLVTQLSKSPFDPVLSFVIAQEYENIGQTASAVSFYLRTAEYGYYSHPEYVYAALLKSAKCFENQTNREHTVWNLLLKAVAYLPERPEAWFIQAQRYEKESKWQECYTHAQVGLSLVPNRITNLPADVGYYGKYVLEFEKAVSAWWVGRKDEGISIFRSLLNDDSISTEYRSAIIFNLKNVGDKVDEINPLEVAVTSYRKFFGDTAGLVVDVGTRDGDDAYYLYSKLNSTKVIAVDANPVAVDLTRSKYPWMNVWYTAVSDTEGVSEFYQVNSQDKEVMGTSSFIDKNTSTVVSSEFYKGIVDKITVPVTRMDKMLPEGEVDVVKIDTEGYTWQVLQGFGDRLKDVKLLHLETEPNQLSPEHVTTKEITYFMEEQGFYLADVSYEWGPHIQDQVWVNKSKALKCTELFN</sequence>
<dbReference type="GO" id="GO:0008168">
    <property type="term" value="F:methyltransferase activity"/>
    <property type="evidence" value="ECO:0007669"/>
    <property type="project" value="UniProtKB-KW"/>
</dbReference>
<dbReference type="NCBIfam" id="TIGR01444">
    <property type="entry name" value="fkbM_fam"/>
    <property type="match status" value="1"/>
</dbReference>
<dbReference type="SUPFAM" id="SSF48452">
    <property type="entry name" value="TPR-like"/>
    <property type="match status" value="1"/>
</dbReference>
<evidence type="ECO:0000259" key="1">
    <source>
        <dbReference type="Pfam" id="PF05050"/>
    </source>
</evidence>
<proteinExistence type="predicted"/>
<dbReference type="InterPro" id="IPR052514">
    <property type="entry name" value="SAM-dependent_MTase"/>
</dbReference>
<protein>
    <submittedName>
        <fullName evidence="2">Methyltransferase FkbM</fullName>
    </submittedName>
</protein>
<gene>
    <name evidence="2" type="ORF">UFOVP27_106</name>
</gene>
<name>A0A6J5KM45_9CAUD</name>
<dbReference type="EMBL" id="LR796157">
    <property type="protein sequence ID" value="CAB4122212.1"/>
    <property type="molecule type" value="Genomic_DNA"/>
</dbReference>
<dbReference type="PANTHER" id="PTHR34203">
    <property type="entry name" value="METHYLTRANSFERASE, FKBM FAMILY PROTEIN"/>
    <property type="match status" value="1"/>
</dbReference>
<dbReference type="InterPro" id="IPR006342">
    <property type="entry name" value="FkbM_mtfrase"/>
</dbReference>
<dbReference type="Gene3D" id="1.25.40.10">
    <property type="entry name" value="Tetratricopeptide repeat domain"/>
    <property type="match status" value="1"/>
</dbReference>
<reference evidence="2" key="1">
    <citation type="submission" date="2020-04" db="EMBL/GenBank/DDBJ databases">
        <authorList>
            <person name="Chiriac C."/>
            <person name="Salcher M."/>
            <person name="Ghai R."/>
            <person name="Kavagutti S V."/>
        </authorList>
    </citation>
    <scope>NUCLEOTIDE SEQUENCE</scope>
</reference>
<keyword evidence="2" id="KW-0489">Methyltransferase</keyword>
<dbReference type="Pfam" id="PF05050">
    <property type="entry name" value="Methyltransf_21"/>
    <property type="match status" value="1"/>
</dbReference>
<accession>A0A6J5KM45</accession>